<feature type="non-terminal residue" evidence="2">
    <location>
        <position position="56"/>
    </location>
</feature>
<reference evidence="2 3" key="1">
    <citation type="submission" date="2024-04" db="EMBL/GenBank/DDBJ databases">
        <authorList>
            <person name="Rising A."/>
            <person name="Reimegard J."/>
            <person name="Sonavane S."/>
            <person name="Akerstrom W."/>
            <person name="Nylinder S."/>
            <person name="Hedman E."/>
            <person name="Kallberg Y."/>
        </authorList>
    </citation>
    <scope>NUCLEOTIDE SEQUENCE [LARGE SCALE GENOMIC DNA]</scope>
</reference>
<evidence type="ECO:0000256" key="1">
    <source>
        <dbReference type="SAM" id="MobiDB-lite"/>
    </source>
</evidence>
<feature type="region of interest" description="Disordered" evidence="1">
    <location>
        <begin position="1"/>
        <end position="56"/>
    </location>
</feature>
<protein>
    <submittedName>
        <fullName evidence="2">Uncharacterized protein</fullName>
    </submittedName>
</protein>
<proteinExistence type="predicted"/>
<name>A0AAV2BXM6_9ARAC</name>
<comment type="caution">
    <text evidence="2">The sequence shown here is derived from an EMBL/GenBank/DDBJ whole genome shotgun (WGS) entry which is preliminary data.</text>
</comment>
<gene>
    <name evidence="2" type="ORF">LARSCL_LOCUS22297</name>
</gene>
<dbReference type="AlphaFoldDB" id="A0AAV2BXM6"/>
<dbReference type="Proteomes" id="UP001497382">
    <property type="component" value="Unassembled WGS sequence"/>
</dbReference>
<dbReference type="EMBL" id="CAXIEN010000617">
    <property type="protein sequence ID" value="CAL1301058.1"/>
    <property type="molecule type" value="Genomic_DNA"/>
</dbReference>
<evidence type="ECO:0000313" key="3">
    <source>
        <dbReference type="Proteomes" id="UP001497382"/>
    </source>
</evidence>
<accession>A0AAV2BXM6</accession>
<sequence>MQGFGRRTPKTQKYPQVEISRRHRHPRPALDAEVRSSAEAADEEIEPAVEERERVE</sequence>
<evidence type="ECO:0000313" key="2">
    <source>
        <dbReference type="EMBL" id="CAL1301058.1"/>
    </source>
</evidence>
<keyword evidence="3" id="KW-1185">Reference proteome</keyword>
<organism evidence="2 3">
    <name type="scientific">Larinioides sclopetarius</name>
    <dbReference type="NCBI Taxonomy" id="280406"/>
    <lineage>
        <taxon>Eukaryota</taxon>
        <taxon>Metazoa</taxon>
        <taxon>Ecdysozoa</taxon>
        <taxon>Arthropoda</taxon>
        <taxon>Chelicerata</taxon>
        <taxon>Arachnida</taxon>
        <taxon>Araneae</taxon>
        <taxon>Araneomorphae</taxon>
        <taxon>Entelegynae</taxon>
        <taxon>Araneoidea</taxon>
        <taxon>Araneidae</taxon>
        <taxon>Larinioides</taxon>
    </lineage>
</organism>